<dbReference type="InterPro" id="IPR009296">
    <property type="entry name" value="DUF951"/>
</dbReference>
<dbReference type="PANTHER" id="PTHR38455:SF1">
    <property type="entry name" value="DUF951 DOMAIN-CONTAINING PROTEIN"/>
    <property type="match status" value="1"/>
</dbReference>
<name>A0A829WHR1_9FIRM</name>
<dbReference type="EMBL" id="BJLB01000001">
    <property type="protein sequence ID" value="GEA39464.1"/>
    <property type="molecule type" value="Genomic_DNA"/>
</dbReference>
<dbReference type="Pfam" id="PF06107">
    <property type="entry name" value="DUF951"/>
    <property type="match status" value="1"/>
</dbReference>
<evidence type="ECO:0000313" key="2">
    <source>
        <dbReference type="Proteomes" id="UP000315200"/>
    </source>
</evidence>
<evidence type="ECO:0000313" key="1">
    <source>
        <dbReference type="EMBL" id="GEA39464.1"/>
    </source>
</evidence>
<proteinExistence type="predicted"/>
<accession>A0A829WHR1</accession>
<reference evidence="1 2" key="1">
    <citation type="submission" date="2019-06" db="EMBL/GenBank/DDBJ databases">
        <title>Draft genome sequence of [Clostridium] clostridioforme NBRC 113352.</title>
        <authorList>
            <person name="Miura T."/>
            <person name="Furukawa M."/>
            <person name="Shimamura M."/>
            <person name="Ohyama Y."/>
            <person name="Yamazoe A."/>
            <person name="Kawasaki H."/>
        </authorList>
    </citation>
    <scope>NUCLEOTIDE SEQUENCE [LARGE SCALE GENOMIC DNA]</scope>
    <source>
        <strain evidence="1 2">NBRC 113352</strain>
    </source>
</reference>
<comment type="caution">
    <text evidence="1">The sequence shown here is derived from an EMBL/GenBank/DDBJ whole genome shotgun (WGS) entry which is preliminary data.</text>
</comment>
<dbReference type="AlphaFoldDB" id="A0A829WHR1"/>
<dbReference type="PANTHER" id="PTHR38455">
    <property type="entry name" value="HYPOTHETICAL CYTOSOLIC PROTEIN"/>
    <property type="match status" value="1"/>
</dbReference>
<evidence type="ECO:0008006" key="3">
    <source>
        <dbReference type="Google" id="ProtNLM"/>
    </source>
</evidence>
<sequence>MTGSGQTHIQKWRYGMNERLNYEVGDIVMLKKPHPCGSSQWEILRVGADFRLKCMGCGHQIMIARRLVEKNTRGLTKAKEDS</sequence>
<gene>
    <name evidence="1" type="ORF">Ccl03g_51770</name>
</gene>
<dbReference type="Proteomes" id="UP000315200">
    <property type="component" value="Unassembled WGS sequence"/>
</dbReference>
<organism evidence="1 2">
    <name type="scientific">Enterocloster clostridioformis</name>
    <dbReference type="NCBI Taxonomy" id="1531"/>
    <lineage>
        <taxon>Bacteria</taxon>
        <taxon>Bacillati</taxon>
        <taxon>Bacillota</taxon>
        <taxon>Clostridia</taxon>
        <taxon>Lachnospirales</taxon>
        <taxon>Lachnospiraceae</taxon>
        <taxon>Enterocloster</taxon>
    </lineage>
</organism>
<protein>
    <recommendedName>
        <fullName evidence="3">DUF951 domain-containing protein</fullName>
    </recommendedName>
</protein>